<organism evidence="3 4">
    <name type="scientific">Fibrobacter intestinalis</name>
    <dbReference type="NCBI Taxonomy" id="28122"/>
    <lineage>
        <taxon>Bacteria</taxon>
        <taxon>Pseudomonadati</taxon>
        <taxon>Fibrobacterota</taxon>
        <taxon>Fibrobacteria</taxon>
        <taxon>Fibrobacterales</taxon>
        <taxon>Fibrobacteraceae</taxon>
        <taxon>Fibrobacter</taxon>
    </lineage>
</organism>
<keyword evidence="1" id="KW-0732">Signal</keyword>
<dbReference type="STRING" id="28122.SAMN02745108_01653"/>
<dbReference type="Proteomes" id="UP000190449">
    <property type="component" value="Unassembled WGS sequence"/>
</dbReference>
<name>A0A1T4NP56_9BACT</name>
<feature type="signal peptide" evidence="1">
    <location>
        <begin position="1"/>
        <end position="20"/>
    </location>
</feature>
<evidence type="ECO:0000259" key="2">
    <source>
        <dbReference type="Pfam" id="PF09603"/>
    </source>
</evidence>
<dbReference type="Pfam" id="PF09603">
    <property type="entry name" value="Fib_succ_major"/>
    <property type="match status" value="1"/>
</dbReference>
<evidence type="ECO:0000313" key="3">
    <source>
        <dbReference type="EMBL" id="SJZ81014.1"/>
    </source>
</evidence>
<accession>A0A1T4NP56</accession>
<feature type="chain" id="PRO_5012843337" evidence="1">
    <location>
        <begin position="21"/>
        <end position="227"/>
    </location>
</feature>
<feature type="domain" description="Fibrobacter succinogenes major paralogous" evidence="2">
    <location>
        <begin position="61"/>
        <end position="226"/>
    </location>
</feature>
<dbReference type="EMBL" id="FUWU01000027">
    <property type="protein sequence ID" value="SJZ81014.1"/>
    <property type="molecule type" value="Genomic_DNA"/>
</dbReference>
<dbReference type="InterPro" id="IPR011871">
    <property type="entry name" value="Fib_succ_major"/>
</dbReference>
<protein>
    <submittedName>
        <fullName evidence="3">Major paralogous domain-containing protein</fullName>
    </submittedName>
</protein>
<sequence length="227" mass="25317">MKVKQTLLSISLAVFLASCSDDSNSWSAKDVCPEDGVNAYGMANRGTFIDERDGQEYRYTTIGDQVWMAQNLNYVAEYSACYDNNELNCDLWGRLYSLLEDGRTSGPMNYAMVDSICPTGWHVPSEQEWTRMIAAIGKYNDKETAKRLKSTELWTHEYSGGNGIDECGFRTLPGGVQQPSGSIHMYQNALFLTSTMRTSGLAYAIFIGTDVDEVSSSHKNSIRCIKD</sequence>
<gene>
    <name evidence="3" type="ORF">SAMN02745108_01653</name>
</gene>
<evidence type="ECO:0000256" key="1">
    <source>
        <dbReference type="SAM" id="SignalP"/>
    </source>
</evidence>
<evidence type="ECO:0000313" key="4">
    <source>
        <dbReference type="Proteomes" id="UP000190449"/>
    </source>
</evidence>
<dbReference type="PROSITE" id="PS51257">
    <property type="entry name" value="PROKAR_LIPOPROTEIN"/>
    <property type="match status" value="1"/>
</dbReference>
<dbReference type="AlphaFoldDB" id="A0A1T4NP56"/>
<reference evidence="3 4" key="1">
    <citation type="submission" date="2017-02" db="EMBL/GenBank/DDBJ databases">
        <authorList>
            <person name="Peterson S.W."/>
        </authorList>
    </citation>
    <scope>NUCLEOTIDE SEQUENCE [LARGE SCALE GENOMIC DNA]</scope>
    <source>
        <strain evidence="3 4">ATCC 43854</strain>
    </source>
</reference>
<proteinExistence type="predicted"/>
<dbReference type="NCBIfam" id="TIGR02145">
    <property type="entry name" value="Fib_succ_major"/>
    <property type="match status" value="1"/>
</dbReference>